<evidence type="ECO:0000256" key="9">
    <source>
        <dbReference type="ARBA" id="ARBA00042745"/>
    </source>
</evidence>
<evidence type="ECO:0000256" key="1">
    <source>
        <dbReference type="ARBA" id="ARBA00022552"/>
    </source>
</evidence>
<comment type="subcellular location">
    <subcellularLocation>
        <location evidence="11">Cytoplasm</location>
    </subcellularLocation>
</comment>
<evidence type="ECO:0000313" key="14">
    <source>
        <dbReference type="EMBL" id="SJM96410.1"/>
    </source>
</evidence>
<gene>
    <name evidence="11 14" type="primary">rrmJ</name>
    <name evidence="11" type="synonym">ftsJ</name>
    <name evidence="11" type="synonym">rlmE</name>
    <name evidence="14" type="ORF">CRENPOLYSF1_90014</name>
</gene>
<feature type="active site" description="Proton acceptor" evidence="11 12">
    <location>
        <position position="161"/>
    </location>
</feature>
<comment type="similarity">
    <text evidence="11">Belongs to the class I-like SAM-binding methyltransferase superfamily. RNA methyltransferase RlmE family.</text>
</comment>
<evidence type="ECO:0000259" key="13">
    <source>
        <dbReference type="Pfam" id="PF01728"/>
    </source>
</evidence>
<evidence type="ECO:0000256" key="6">
    <source>
        <dbReference type="ARBA" id="ARBA00038861"/>
    </source>
</evidence>
<dbReference type="InterPro" id="IPR029063">
    <property type="entry name" value="SAM-dependent_MTases_sf"/>
</dbReference>
<dbReference type="FunFam" id="3.40.50.150:FF:000005">
    <property type="entry name" value="Ribosomal RNA large subunit methyltransferase E"/>
    <property type="match status" value="1"/>
</dbReference>
<dbReference type="EMBL" id="FUKI01000170">
    <property type="protein sequence ID" value="SJM96410.1"/>
    <property type="molecule type" value="Genomic_DNA"/>
</dbReference>
<dbReference type="Gene3D" id="3.40.50.150">
    <property type="entry name" value="Vaccinia Virus protein VP39"/>
    <property type="match status" value="1"/>
</dbReference>
<dbReference type="PANTHER" id="PTHR10920">
    <property type="entry name" value="RIBOSOMAL RNA METHYLTRANSFERASE"/>
    <property type="match status" value="1"/>
</dbReference>
<evidence type="ECO:0000256" key="5">
    <source>
        <dbReference type="ARBA" id="ARBA00037569"/>
    </source>
</evidence>
<feature type="binding site" evidence="11">
    <location>
        <position position="96"/>
    </location>
    <ligand>
        <name>S-adenosyl-L-methionine</name>
        <dbReference type="ChEBI" id="CHEBI:59789"/>
    </ligand>
</feature>
<dbReference type="InterPro" id="IPR015507">
    <property type="entry name" value="rRNA-MeTfrase_E"/>
</dbReference>
<dbReference type="EC" id="2.1.1.166" evidence="6 11"/>
<protein>
    <recommendedName>
        <fullName evidence="7 11">Ribosomal RNA large subunit methyltransferase E</fullName>
        <ecNumber evidence="6 11">2.1.1.166</ecNumber>
    </recommendedName>
    <alternativeName>
        <fullName evidence="9 11">23S rRNA Um2552 methyltransferase</fullName>
    </alternativeName>
    <alternativeName>
        <fullName evidence="8 11">rRNA (uridine-2'-O-)-methyltransferase</fullName>
    </alternativeName>
</protein>
<evidence type="ECO:0000256" key="11">
    <source>
        <dbReference type="HAMAP-Rule" id="MF_01547"/>
    </source>
</evidence>
<evidence type="ECO:0000256" key="4">
    <source>
        <dbReference type="ARBA" id="ARBA00022691"/>
    </source>
</evidence>
<dbReference type="OrthoDB" id="9790080at2"/>
<reference evidence="15" key="1">
    <citation type="submission" date="2017-02" db="EMBL/GenBank/DDBJ databases">
        <authorList>
            <person name="Daims H."/>
        </authorList>
    </citation>
    <scope>NUCLEOTIDE SEQUENCE [LARGE SCALE GENOMIC DNA]</scope>
</reference>
<dbReference type="Proteomes" id="UP000195667">
    <property type="component" value="Unassembled WGS sequence"/>
</dbReference>
<evidence type="ECO:0000256" key="8">
    <source>
        <dbReference type="ARBA" id="ARBA00041995"/>
    </source>
</evidence>
<dbReference type="InterPro" id="IPR050082">
    <property type="entry name" value="RNA_methyltr_RlmE"/>
</dbReference>
<dbReference type="NCBIfam" id="NF008390">
    <property type="entry name" value="PRK11188.1"/>
    <property type="match status" value="1"/>
</dbReference>
<dbReference type="PANTHER" id="PTHR10920:SF18">
    <property type="entry name" value="RRNA METHYLTRANSFERASE 2, MITOCHONDRIAL"/>
    <property type="match status" value="1"/>
</dbReference>
<dbReference type="HAMAP" id="MF_01547">
    <property type="entry name" value="RNA_methyltr_E"/>
    <property type="match status" value="1"/>
</dbReference>
<comment type="function">
    <text evidence="5 11">Specifically methylates the uridine in position 2552 of 23S rRNA at the 2'-O position of the ribose in the fully assembled 50S ribosomal subunit.</text>
</comment>
<dbReference type="GO" id="GO:0008650">
    <property type="term" value="F:rRNA (uridine-2'-O-)-methyltransferase activity"/>
    <property type="evidence" value="ECO:0007669"/>
    <property type="project" value="UniProtKB-UniRule"/>
</dbReference>
<keyword evidence="4 11" id="KW-0949">S-adenosyl-L-methionine</keyword>
<dbReference type="PIRSF" id="PIRSF005461">
    <property type="entry name" value="23S_rRNA_mtase"/>
    <property type="match status" value="1"/>
</dbReference>
<evidence type="ECO:0000256" key="2">
    <source>
        <dbReference type="ARBA" id="ARBA00022603"/>
    </source>
</evidence>
<dbReference type="GO" id="GO:0005737">
    <property type="term" value="C:cytoplasm"/>
    <property type="evidence" value="ECO:0007669"/>
    <property type="project" value="UniProtKB-SubCell"/>
</dbReference>
<keyword evidence="2 11" id="KW-0489">Methyltransferase</keyword>
<evidence type="ECO:0000256" key="10">
    <source>
        <dbReference type="ARBA" id="ARBA00048970"/>
    </source>
</evidence>
<dbReference type="InterPro" id="IPR002877">
    <property type="entry name" value="RNA_MeTrfase_FtsJ_dom"/>
</dbReference>
<name>A0A1R4HKI2_9GAMM</name>
<evidence type="ECO:0000313" key="15">
    <source>
        <dbReference type="Proteomes" id="UP000195667"/>
    </source>
</evidence>
<dbReference type="Pfam" id="PF01728">
    <property type="entry name" value="FtsJ"/>
    <property type="match status" value="1"/>
</dbReference>
<evidence type="ECO:0000256" key="3">
    <source>
        <dbReference type="ARBA" id="ARBA00022679"/>
    </source>
</evidence>
<feature type="binding site" evidence="11">
    <location>
        <position position="62"/>
    </location>
    <ligand>
        <name>S-adenosyl-L-methionine</name>
        <dbReference type="ChEBI" id="CHEBI:59789"/>
    </ligand>
</feature>
<feature type="binding site" evidence="11">
    <location>
        <position position="80"/>
    </location>
    <ligand>
        <name>S-adenosyl-L-methionine</name>
        <dbReference type="ChEBI" id="CHEBI:59789"/>
    </ligand>
</feature>
<evidence type="ECO:0000256" key="12">
    <source>
        <dbReference type="PIRSR" id="PIRSR005461-1"/>
    </source>
</evidence>
<feature type="domain" description="Ribosomal RNA methyltransferase FtsJ" evidence="13">
    <location>
        <begin position="28"/>
        <end position="204"/>
    </location>
</feature>
<organism evidence="14 15">
    <name type="scientific">Crenothrix polyspora</name>
    <dbReference type="NCBI Taxonomy" id="360316"/>
    <lineage>
        <taxon>Bacteria</taxon>
        <taxon>Pseudomonadati</taxon>
        <taxon>Pseudomonadota</taxon>
        <taxon>Gammaproteobacteria</taxon>
        <taxon>Methylococcales</taxon>
        <taxon>Crenotrichaceae</taxon>
        <taxon>Crenothrix</taxon>
    </lineage>
</organism>
<dbReference type="SUPFAM" id="SSF53335">
    <property type="entry name" value="S-adenosyl-L-methionine-dependent methyltransferases"/>
    <property type="match status" value="1"/>
</dbReference>
<feature type="binding site" evidence="11">
    <location>
        <position position="60"/>
    </location>
    <ligand>
        <name>S-adenosyl-L-methionine</name>
        <dbReference type="ChEBI" id="CHEBI:59789"/>
    </ligand>
</feature>
<evidence type="ECO:0000256" key="7">
    <source>
        <dbReference type="ARBA" id="ARBA00041129"/>
    </source>
</evidence>
<sequence>MARSKSSNRWLQEHAHDEYVKLAQAQGYRSRAVFKLKEIQEKDHIIKPGMNIVDLGAAPGGWSQFARPLIGKKNKLIALDILPIEPLDEVDFIQGDFREEHVFNDLLAILNGAPVDLVLSDMAPNMSGNKAVDQPCAMYLCELALETAKSVLTKNGTFLVKVFQGEGFDAFYNEIKQYFSVVIIRKPKASRPRSNEVYILAKGFK</sequence>
<keyword evidence="3 11" id="KW-0808">Transferase</keyword>
<comment type="catalytic activity">
    <reaction evidence="10 11">
        <text>uridine(2552) in 23S rRNA + S-adenosyl-L-methionine = 2'-O-methyluridine(2552) in 23S rRNA + S-adenosyl-L-homocysteine + H(+)</text>
        <dbReference type="Rhea" id="RHEA:42720"/>
        <dbReference type="Rhea" id="RHEA-COMP:10202"/>
        <dbReference type="Rhea" id="RHEA-COMP:10203"/>
        <dbReference type="ChEBI" id="CHEBI:15378"/>
        <dbReference type="ChEBI" id="CHEBI:57856"/>
        <dbReference type="ChEBI" id="CHEBI:59789"/>
        <dbReference type="ChEBI" id="CHEBI:65315"/>
        <dbReference type="ChEBI" id="CHEBI:74478"/>
        <dbReference type="EC" id="2.1.1.166"/>
    </reaction>
</comment>
<keyword evidence="11" id="KW-0963">Cytoplasm</keyword>
<dbReference type="AlphaFoldDB" id="A0A1R4HKI2"/>
<accession>A0A1R4HKI2</accession>
<keyword evidence="15" id="KW-1185">Reference proteome</keyword>
<proteinExistence type="inferred from homology"/>
<keyword evidence="1 11" id="KW-0698">rRNA processing</keyword>
<feature type="binding site" evidence="11">
    <location>
        <position position="121"/>
    </location>
    <ligand>
        <name>S-adenosyl-L-methionine</name>
        <dbReference type="ChEBI" id="CHEBI:59789"/>
    </ligand>
</feature>